<evidence type="ECO:0000313" key="7">
    <source>
        <dbReference type="EMBL" id="ALC04571.1"/>
    </source>
</evidence>
<dbReference type="CDD" id="cd00571">
    <property type="entry name" value="UreE"/>
    <property type="match status" value="1"/>
</dbReference>
<sequence>MIVTEIKNNIVDDPDFVGGRDIYTMTFEDLDLDKRIQRLEIAGGVELGLKLKHGHPILREGDVLVANEDRVFVVKIAPTDVLVITPQDIHQMGFVAHSLGNRHLPAQFTKPGELTGELAGEAAMIVQYDHTVVAFLDEHGIEYQRTELVPPVPFRHAGHTH</sequence>
<dbReference type="InterPro" id="IPR004029">
    <property type="entry name" value="UreE_N"/>
</dbReference>
<keyword evidence="8" id="KW-1185">Reference proteome</keyword>
<dbReference type="Gene3D" id="3.30.70.790">
    <property type="entry name" value="UreE, C-terminal domain"/>
    <property type="match status" value="1"/>
</dbReference>
<dbReference type="AlphaFoldDB" id="A0A0M4CGE0"/>
<dbReference type="GO" id="GO:0065003">
    <property type="term" value="P:protein-containing complex assembly"/>
    <property type="evidence" value="ECO:0007669"/>
    <property type="project" value="InterPro"/>
</dbReference>
<dbReference type="GO" id="GO:0016151">
    <property type="term" value="F:nickel cation binding"/>
    <property type="evidence" value="ECO:0007669"/>
    <property type="project" value="UniProtKB-UniRule"/>
</dbReference>
<dbReference type="Pfam" id="PF02814">
    <property type="entry name" value="UreE_N"/>
    <property type="match status" value="1"/>
</dbReference>
<evidence type="ECO:0000313" key="8">
    <source>
        <dbReference type="Proteomes" id="UP000068067"/>
    </source>
</evidence>
<dbReference type="Pfam" id="PF05194">
    <property type="entry name" value="UreE_C"/>
    <property type="match status" value="1"/>
</dbReference>
<dbReference type="OrthoDB" id="9810882at2"/>
<organism evidence="7 8">
    <name type="scientific">Corynebacterium deserti GIMN1.010</name>
    <dbReference type="NCBI Taxonomy" id="931089"/>
    <lineage>
        <taxon>Bacteria</taxon>
        <taxon>Bacillati</taxon>
        <taxon>Actinomycetota</taxon>
        <taxon>Actinomycetes</taxon>
        <taxon>Mycobacteriales</taxon>
        <taxon>Corynebacteriaceae</taxon>
        <taxon>Corynebacterium</taxon>
    </lineage>
</organism>
<reference evidence="7 8" key="1">
    <citation type="submission" date="2014-08" db="EMBL/GenBank/DDBJ databases">
        <title>Complete genome sequence of Corynebacterium deserti GIMN1.010 (=DSM 45689), isolated from desert sand in western China.</title>
        <authorList>
            <person name="Ruckert C."/>
            <person name="Albersmeier A."/>
            <person name="Kalinowski J."/>
        </authorList>
    </citation>
    <scope>NUCLEOTIDE SEQUENCE [LARGE SCALE GENOMIC DNA]</scope>
    <source>
        <strain evidence="7 8">GIMN1.010</strain>
    </source>
</reference>
<accession>A0A0M4CGE0</accession>
<dbReference type="EMBL" id="CP009220">
    <property type="protein sequence ID" value="ALC04571.1"/>
    <property type="molecule type" value="Genomic_DNA"/>
</dbReference>
<evidence type="ECO:0000256" key="2">
    <source>
        <dbReference type="ARBA" id="ARBA00022490"/>
    </source>
</evidence>
<keyword evidence="3 5" id="KW-0533">Nickel</keyword>
<comment type="subcellular location">
    <subcellularLocation>
        <location evidence="1 5">Cytoplasm</location>
    </subcellularLocation>
</comment>
<dbReference type="InterPro" id="IPR007864">
    <property type="entry name" value="UreE_C_dom"/>
</dbReference>
<comment type="function">
    <text evidence="5">Involved in urease metallocenter assembly. Binds nickel. Probably functions as a nickel donor during metallocenter assembly.</text>
</comment>
<dbReference type="GO" id="GO:0005737">
    <property type="term" value="C:cytoplasm"/>
    <property type="evidence" value="ECO:0007669"/>
    <property type="project" value="UniProtKB-SubCell"/>
</dbReference>
<dbReference type="GO" id="GO:0006457">
    <property type="term" value="P:protein folding"/>
    <property type="evidence" value="ECO:0007669"/>
    <property type="project" value="InterPro"/>
</dbReference>
<feature type="domain" description="UreE urease accessory N-terminal" evidence="6">
    <location>
        <begin position="6"/>
        <end position="72"/>
    </location>
</feature>
<dbReference type="KEGG" id="cdx:CDES_00440"/>
<gene>
    <name evidence="5 7" type="primary">ureE</name>
    <name evidence="7" type="ORF">CDES_00440</name>
</gene>
<keyword evidence="4 5" id="KW-0143">Chaperone</keyword>
<comment type="similarity">
    <text evidence="5">Belongs to the UreE family.</text>
</comment>
<protein>
    <recommendedName>
        <fullName evidence="5">Urease accessory protein UreE</fullName>
    </recommendedName>
</protein>
<dbReference type="Gene3D" id="2.60.260.20">
    <property type="entry name" value="Urease metallochaperone UreE, N-terminal domain"/>
    <property type="match status" value="1"/>
</dbReference>
<dbReference type="PATRIC" id="fig|931089.4.peg.82"/>
<evidence type="ECO:0000256" key="5">
    <source>
        <dbReference type="HAMAP-Rule" id="MF_00822"/>
    </source>
</evidence>
<evidence type="ECO:0000256" key="1">
    <source>
        <dbReference type="ARBA" id="ARBA00004496"/>
    </source>
</evidence>
<proteinExistence type="inferred from homology"/>
<dbReference type="STRING" id="931089.CDES_00440"/>
<evidence type="ECO:0000259" key="6">
    <source>
        <dbReference type="SMART" id="SM00988"/>
    </source>
</evidence>
<dbReference type="RefSeq" id="WP_053543780.1">
    <property type="nucleotide sequence ID" value="NZ_CP009220.1"/>
</dbReference>
<dbReference type="GO" id="GO:0019627">
    <property type="term" value="P:urea metabolic process"/>
    <property type="evidence" value="ECO:0007669"/>
    <property type="project" value="InterPro"/>
</dbReference>
<dbReference type="Proteomes" id="UP000068067">
    <property type="component" value="Chromosome"/>
</dbReference>
<dbReference type="PIRSF" id="PIRSF036402">
    <property type="entry name" value="Ureas_acces_UreE"/>
    <property type="match status" value="1"/>
</dbReference>
<dbReference type="GO" id="GO:0051082">
    <property type="term" value="F:unfolded protein binding"/>
    <property type="evidence" value="ECO:0007669"/>
    <property type="project" value="UniProtKB-UniRule"/>
</dbReference>
<keyword evidence="2 5" id="KW-0963">Cytoplasm</keyword>
<dbReference type="NCBIfam" id="NF009757">
    <property type="entry name" value="PRK13261.2-3"/>
    <property type="match status" value="1"/>
</dbReference>
<evidence type="ECO:0000256" key="3">
    <source>
        <dbReference type="ARBA" id="ARBA00022596"/>
    </source>
</evidence>
<dbReference type="SUPFAM" id="SSF69287">
    <property type="entry name" value="Urease metallochaperone UreE, N-terminal domain"/>
    <property type="match status" value="1"/>
</dbReference>
<dbReference type="SMART" id="SM00988">
    <property type="entry name" value="UreE_N"/>
    <property type="match status" value="1"/>
</dbReference>
<dbReference type="InterPro" id="IPR036118">
    <property type="entry name" value="UreE_N_sf"/>
</dbReference>
<evidence type="ECO:0000256" key="4">
    <source>
        <dbReference type="ARBA" id="ARBA00023186"/>
    </source>
</evidence>
<dbReference type="HAMAP" id="MF_00822">
    <property type="entry name" value="UreE"/>
    <property type="match status" value="1"/>
</dbReference>
<dbReference type="InterPro" id="IPR012406">
    <property type="entry name" value="UreE"/>
</dbReference>
<name>A0A0M4CGE0_9CORY</name>
<dbReference type="SUPFAM" id="SSF69737">
    <property type="entry name" value="Urease metallochaperone UreE, C-terminal domain"/>
    <property type="match status" value="1"/>
</dbReference>